<dbReference type="RefSeq" id="XP_017319006.1">
    <property type="nucleotide sequence ID" value="XM_017463517.3"/>
</dbReference>
<evidence type="ECO:0000256" key="5">
    <source>
        <dbReference type="PIRNR" id="PIRNR001705"/>
    </source>
</evidence>
<dbReference type="RefSeq" id="XP_017319004.1">
    <property type="nucleotide sequence ID" value="XM_017463515.3"/>
</dbReference>
<accession>A0A2D0QKK9</accession>
<evidence type="ECO:0000259" key="7">
    <source>
        <dbReference type="PROSITE" id="PS50888"/>
    </source>
</evidence>
<dbReference type="CTD" id="405873"/>
<keyword evidence="2 5" id="KW-0238">DNA-binding</keyword>
<dbReference type="PROSITE" id="PS50888">
    <property type="entry name" value="BHLH"/>
    <property type="match status" value="1"/>
</dbReference>
<dbReference type="Gene3D" id="4.10.280.10">
    <property type="entry name" value="Helix-loop-helix DNA-binding domain"/>
    <property type="match status" value="1"/>
</dbReference>
<keyword evidence="3 5" id="KW-0539">Nucleus</keyword>
<dbReference type="InterPro" id="IPR036638">
    <property type="entry name" value="HLH_DNA-bd_sf"/>
</dbReference>
<feature type="domain" description="BHLH" evidence="7">
    <location>
        <begin position="277"/>
        <end position="329"/>
    </location>
</feature>
<protein>
    <submittedName>
        <fullName evidence="9 10">Protein L-Myc-1a</fullName>
    </submittedName>
</protein>
<dbReference type="GO" id="GO:0046983">
    <property type="term" value="F:protein dimerization activity"/>
    <property type="evidence" value="ECO:0007669"/>
    <property type="project" value="InterPro"/>
</dbReference>
<evidence type="ECO:0000256" key="1">
    <source>
        <dbReference type="ARBA" id="ARBA00004123"/>
    </source>
</evidence>
<dbReference type="InterPro" id="IPR012682">
    <property type="entry name" value="Tscrpt_reg_Myc_N"/>
</dbReference>
<feature type="region of interest" description="Disordered" evidence="6">
    <location>
        <begin position="219"/>
        <end position="290"/>
    </location>
</feature>
<dbReference type="InterPro" id="IPR011598">
    <property type="entry name" value="bHLH_dom"/>
</dbReference>
<evidence type="ECO:0000256" key="3">
    <source>
        <dbReference type="ARBA" id="ARBA00023242"/>
    </source>
</evidence>
<evidence type="ECO:0000313" key="9">
    <source>
        <dbReference type="RefSeq" id="XP_017319003.1"/>
    </source>
</evidence>
<evidence type="ECO:0000313" key="8">
    <source>
        <dbReference type="Proteomes" id="UP000221080"/>
    </source>
</evidence>
<dbReference type="InterPro" id="IPR002418">
    <property type="entry name" value="Tscrpt_reg_Myc"/>
</dbReference>
<comment type="subcellular location">
    <subcellularLocation>
        <location evidence="1 5">Nucleus</location>
    </subcellularLocation>
</comment>
<dbReference type="KEGG" id="ipu:108263077"/>
<dbReference type="GO" id="GO:0002244">
    <property type="term" value="P:hematopoietic progenitor cell differentiation"/>
    <property type="evidence" value="ECO:0007669"/>
    <property type="project" value="UniProtKB-ARBA"/>
</dbReference>
<organism evidence="8 9">
    <name type="scientific">Ictalurus punctatus</name>
    <name type="common">Channel catfish</name>
    <name type="synonym">Silurus punctatus</name>
    <dbReference type="NCBI Taxonomy" id="7998"/>
    <lineage>
        <taxon>Eukaryota</taxon>
        <taxon>Metazoa</taxon>
        <taxon>Chordata</taxon>
        <taxon>Craniata</taxon>
        <taxon>Vertebrata</taxon>
        <taxon>Euteleostomi</taxon>
        <taxon>Actinopterygii</taxon>
        <taxon>Neopterygii</taxon>
        <taxon>Teleostei</taxon>
        <taxon>Ostariophysi</taxon>
        <taxon>Siluriformes</taxon>
        <taxon>Ictaluridae</taxon>
        <taxon>Ictalurus</taxon>
    </lineage>
</organism>
<name>A0A2D0QKK9_ICTPU</name>
<evidence type="ECO:0000256" key="6">
    <source>
        <dbReference type="SAM" id="MobiDB-lite"/>
    </source>
</evidence>
<dbReference type="SUPFAM" id="SSF47459">
    <property type="entry name" value="HLH, helix-loop-helix DNA-binding domain"/>
    <property type="match status" value="1"/>
</dbReference>
<dbReference type="AlphaFoldDB" id="A0A2D0QKK9"/>
<feature type="compositionally biased region" description="Basic and acidic residues" evidence="6">
    <location>
        <begin position="278"/>
        <end position="290"/>
    </location>
</feature>
<dbReference type="SMART" id="SM00353">
    <property type="entry name" value="HLH"/>
    <property type="match status" value="1"/>
</dbReference>
<dbReference type="GO" id="GO:0005634">
    <property type="term" value="C:nucleus"/>
    <property type="evidence" value="ECO:0007669"/>
    <property type="project" value="UniProtKB-SubCell"/>
</dbReference>
<comment type="subunit">
    <text evidence="4">Efficient DNA binding requires dimerization with another bHLH protein. Binds DNA as a heterodimer with MAX.</text>
</comment>
<dbReference type="GeneID" id="108263077"/>
<dbReference type="GeneTree" id="ENSGT00940000158613"/>
<dbReference type="Pfam" id="PF01056">
    <property type="entry name" value="Myc_N"/>
    <property type="match status" value="2"/>
</dbReference>
<proteinExistence type="predicted"/>
<dbReference type="RefSeq" id="XP_017319003.1">
    <property type="nucleotide sequence ID" value="XM_017463514.3"/>
</dbReference>
<gene>
    <name evidence="9 10 11" type="primary">mycla</name>
</gene>
<evidence type="ECO:0000313" key="10">
    <source>
        <dbReference type="RefSeq" id="XP_017319004.1"/>
    </source>
</evidence>
<dbReference type="Proteomes" id="UP000221080">
    <property type="component" value="Chromosome 3"/>
</dbReference>
<sequence length="360" mass="40714">MECDHHQHYFYDEMDGRIEDFFTSTAPSEDIWKKFELLPTPPVSPSRTFPTGRSLLPPPASERSMWASDDYGVLPLKKLDPLDVFGNLSSVVIKDCMWSSGFNATRVSPRSETHQNELAHVNAPRIPSAARQADVQVTRCVNPAAILNLPVSQSKKTPASSGSESRSDSSDDDEIDVVTVENRLKKRTRTPITIAVSADPHGPRKKHFHISLHRQQHNYAAPSPESDDEHHRLRPSDDDYDEEEPLGERARVDPPLLSAPSSSSSSSSPATSDSEDSTEQRRNFLERKRRDDLRSRFQMLRNEIPGLSESAKTSKVAILTHATEYLLQLKARERRQAQERKKLRARRQLLLRKISALKKP</sequence>
<dbReference type="InterPro" id="IPR050433">
    <property type="entry name" value="Myc_transcription_factors"/>
</dbReference>
<dbReference type="PRINTS" id="PR00044">
    <property type="entry name" value="LEUZIPPRMYC"/>
</dbReference>
<dbReference type="FunFam" id="4.10.280.10:FF:000019">
    <property type="entry name" value="Myc proto-oncogene protein"/>
    <property type="match status" value="1"/>
</dbReference>
<dbReference type="Pfam" id="PF00010">
    <property type="entry name" value="HLH"/>
    <property type="match status" value="1"/>
</dbReference>
<evidence type="ECO:0000313" key="11">
    <source>
        <dbReference type="RefSeq" id="XP_017319006.1"/>
    </source>
</evidence>
<dbReference type="OrthoDB" id="5964374at2759"/>
<dbReference type="STRING" id="7998.ENSIPUP00000004492"/>
<evidence type="ECO:0000256" key="2">
    <source>
        <dbReference type="ARBA" id="ARBA00023125"/>
    </source>
</evidence>
<feature type="compositionally biased region" description="Basic and acidic residues" evidence="6">
    <location>
        <begin position="228"/>
        <end position="237"/>
    </location>
</feature>
<feature type="compositionally biased region" description="Low complexity" evidence="6">
    <location>
        <begin position="258"/>
        <end position="272"/>
    </location>
</feature>
<dbReference type="PANTHER" id="PTHR45851">
    <property type="entry name" value="MYC PROTO-ONCOGENE"/>
    <property type="match status" value="1"/>
</dbReference>
<dbReference type="GO" id="GO:0003700">
    <property type="term" value="F:DNA-binding transcription factor activity"/>
    <property type="evidence" value="ECO:0007669"/>
    <property type="project" value="InterPro"/>
</dbReference>
<reference evidence="8" key="1">
    <citation type="journal article" date="2016" name="Nat. Commun.">
        <title>The channel catfish genome sequence provides insights into the evolution of scale formation in teleosts.</title>
        <authorList>
            <person name="Liu Z."/>
            <person name="Liu S."/>
            <person name="Yao J."/>
            <person name="Bao L."/>
            <person name="Zhang J."/>
            <person name="Li Y."/>
            <person name="Jiang C."/>
            <person name="Sun L."/>
            <person name="Wang R."/>
            <person name="Zhang Y."/>
            <person name="Zhou T."/>
            <person name="Zeng Q."/>
            <person name="Fu Q."/>
            <person name="Gao S."/>
            <person name="Li N."/>
            <person name="Koren S."/>
            <person name="Jiang Y."/>
            <person name="Zimin A."/>
            <person name="Xu P."/>
            <person name="Phillippy A.M."/>
            <person name="Geng X."/>
            <person name="Song L."/>
            <person name="Sun F."/>
            <person name="Li C."/>
            <person name="Wang X."/>
            <person name="Chen A."/>
            <person name="Jin Y."/>
            <person name="Yuan Z."/>
            <person name="Yang Y."/>
            <person name="Tan S."/>
            <person name="Peatman E."/>
            <person name="Lu J."/>
            <person name="Qin Z."/>
            <person name="Dunham R."/>
            <person name="Li Z."/>
            <person name="Sonstegard T."/>
            <person name="Feng J."/>
            <person name="Danzmann R.G."/>
            <person name="Schroeder S."/>
            <person name="Scheffler B."/>
            <person name="Duke M.V."/>
            <person name="Ballard L."/>
            <person name="Kucuktas H."/>
            <person name="Kaltenboeck L."/>
            <person name="Liu H."/>
            <person name="Armbruster J."/>
            <person name="Xie Y."/>
            <person name="Kirby M.L."/>
            <person name="Tian Y."/>
            <person name="Flanagan M.E."/>
            <person name="Mu W."/>
            <person name="Waldbieser G.C."/>
        </authorList>
    </citation>
    <scope>NUCLEOTIDE SEQUENCE [LARGE SCALE GENOMIC DNA]</scope>
    <source>
        <strain evidence="8">SDA103</strain>
    </source>
</reference>
<dbReference type="GO" id="GO:0003677">
    <property type="term" value="F:DNA binding"/>
    <property type="evidence" value="ECO:0007669"/>
    <property type="project" value="UniProtKB-UniRule"/>
</dbReference>
<keyword evidence="8" id="KW-1185">Reference proteome</keyword>
<evidence type="ECO:0000256" key="4">
    <source>
        <dbReference type="ARBA" id="ARBA00025872"/>
    </source>
</evidence>
<feature type="region of interest" description="Disordered" evidence="6">
    <location>
        <begin position="152"/>
        <end position="176"/>
    </location>
</feature>
<dbReference type="OMA" id="ADPHGPC"/>
<reference evidence="9 10" key="2">
    <citation type="submission" date="2025-04" db="UniProtKB">
        <authorList>
            <consortium name="RefSeq"/>
        </authorList>
    </citation>
    <scope>IDENTIFICATION</scope>
    <source>
        <tissue evidence="9 10">Blood</tissue>
    </source>
</reference>
<dbReference type="PIRSF" id="PIRSF001705">
    <property type="entry name" value="Myc_protein"/>
    <property type="match status" value="1"/>
</dbReference>